<dbReference type="PANTHER" id="PTHR30461">
    <property type="entry name" value="DNA-INVERTASE FROM LAMBDOID PROPHAGE"/>
    <property type="match status" value="1"/>
</dbReference>
<dbReference type="SUPFAM" id="SSF46689">
    <property type="entry name" value="Homeodomain-like"/>
    <property type="match status" value="1"/>
</dbReference>
<dbReference type="SUPFAM" id="SSF53041">
    <property type="entry name" value="Resolvase-like"/>
    <property type="match status" value="1"/>
</dbReference>
<proteinExistence type="inferred from homology"/>
<dbReference type="GO" id="GO:0015074">
    <property type="term" value="P:DNA integration"/>
    <property type="evidence" value="ECO:0007669"/>
    <property type="project" value="UniProtKB-KW"/>
</dbReference>
<dbReference type="PROSITE" id="PS51736">
    <property type="entry name" value="RECOMBINASES_3"/>
    <property type="match status" value="1"/>
</dbReference>
<dbReference type="SMART" id="SM00857">
    <property type="entry name" value="Resolvase"/>
    <property type="match status" value="1"/>
</dbReference>
<gene>
    <name evidence="9" type="primary">pin_3</name>
    <name evidence="9" type="ORF">NCTC11978_03387</name>
</gene>
<dbReference type="Gene3D" id="1.10.10.60">
    <property type="entry name" value="Homeodomain-like"/>
    <property type="match status" value="1"/>
</dbReference>
<evidence type="ECO:0000256" key="1">
    <source>
        <dbReference type="ARBA" id="ARBA00009913"/>
    </source>
</evidence>
<dbReference type="GO" id="GO:0000150">
    <property type="term" value="F:DNA strand exchange activity"/>
    <property type="evidence" value="ECO:0007669"/>
    <property type="project" value="UniProtKB-KW"/>
</dbReference>
<dbReference type="PANTHER" id="PTHR30461:SF2">
    <property type="entry name" value="SERINE RECOMBINASE PINE-RELATED"/>
    <property type="match status" value="1"/>
</dbReference>
<dbReference type="Pfam" id="PF02796">
    <property type="entry name" value="HTH_7"/>
    <property type="match status" value="1"/>
</dbReference>
<dbReference type="InterPro" id="IPR006120">
    <property type="entry name" value="Resolvase_HTH_dom"/>
</dbReference>
<evidence type="ECO:0000313" key="10">
    <source>
        <dbReference type="Proteomes" id="UP000254033"/>
    </source>
</evidence>
<dbReference type="Pfam" id="PF00239">
    <property type="entry name" value="Resolvase"/>
    <property type="match status" value="1"/>
</dbReference>
<dbReference type="InterPro" id="IPR036162">
    <property type="entry name" value="Resolvase-like_N_sf"/>
</dbReference>
<evidence type="ECO:0000256" key="2">
    <source>
        <dbReference type="ARBA" id="ARBA00022908"/>
    </source>
</evidence>
<evidence type="ECO:0000256" key="4">
    <source>
        <dbReference type="ARBA" id="ARBA00023125"/>
    </source>
</evidence>
<keyword evidence="5" id="KW-0233">DNA recombination</keyword>
<keyword evidence="4" id="KW-0238">DNA-binding</keyword>
<evidence type="ECO:0000256" key="7">
    <source>
        <dbReference type="PROSITE-ProRule" id="PRU10137"/>
    </source>
</evidence>
<evidence type="ECO:0000256" key="3">
    <source>
        <dbReference type="ARBA" id="ARBA00023100"/>
    </source>
</evidence>
<evidence type="ECO:0000256" key="5">
    <source>
        <dbReference type="ARBA" id="ARBA00023172"/>
    </source>
</evidence>
<evidence type="ECO:0000259" key="8">
    <source>
        <dbReference type="PROSITE" id="PS51736"/>
    </source>
</evidence>
<dbReference type="CDD" id="cd03768">
    <property type="entry name" value="SR_ResInv"/>
    <property type="match status" value="1"/>
</dbReference>
<dbReference type="InterPro" id="IPR006119">
    <property type="entry name" value="Resolv_N"/>
</dbReference>
<dbReference type="FunFam" id="3.40.50.1390:FF:000001">
    <property type="entry name" value="DNA recombinase"/>
    <property type="match status" value="1"/>
</dbReference>
<sequence>MKIGYARVSTADQNLELQLTALKEAGCDRIYQEKISGAKKDRPELERLLDQLRSNDVVVVWKLDRLARSTHHLLEFVERIRIADASFCSLSEPWADTTSHAGKMIMTVFAGIAEFERDLIRERTSAGRIAAKQRGIRFGRPKKMNDEQKLLAKRLLEENKSVSEIAKTFNVHKSTIYRLAE</sequence>
<dbReference type="RefSeq" id="WP_115176566.1">
    <property type="nucleotide sequence ID" value="NZ_UGNY01000002.1"/>
</dbReference>
<keyword evidence="2" id="KW-0229">DNA integration</keyword>
<comment type="similarity">
    <text evidence="1">Belongs to the site-specific recombinase resolvase family.</text>
</comment>
<dbReference type="AlphaFoldDB" id="A0A378KNM2"/>
<feature type="domain" description="Resolvase/invertase-type recombinase catalytic" evidence="8">
    <location>
        <begin position="1"/>
        <end position="135"/>
    </location>
</feature>
<protein>
    <submittedName>
        <fullName evidence="9">Site-specific DNA recombinase e14 prophage</fullName>
    </submittedName>
</protein>
<dbReference type="PROSITE" id="PS00397">
    <property type="entry name" value="RECOMBINASES_1"/>
    <property type="match status" value="1"/>
</dbReference>
<dbReference type="InterPro" id="IPR009057">
    <property type="entry name" value="Homeodomain-like_sf"/>
</dbReference>
<evidence type="ECO:0000313" key="9">
    <source>
        <dbReference type="EMBL" id="STX88370.1"/>
    </source>
</evidence>
<dbReference type="GO" id="GO:0003677">
    <property type="term" value="F:DNA binding"/>
    <property type="evidence" value="ECO:0007669"/>
    <property type="project" value="UniProtKB-KW"/>
</dbReference>
<dbReference type="InterPro" id="IPR050639">
    <property type="entry name" value="SSR_resolvase"/>
</dbReference>
<accession>A0A378KNM2</accession>
<dbReference type="Proteomes" id="UP000254033">
    <property type="component" value="Unassembled WGS sequence"/>
</dbReference>
<dbReference type="InterPro" id="IPR006118">
    <property type="entry name" value="Recombinase_CS"/>
</dbReference>
<organism evidence="9 10">
    <name type="scientific">Legionella feeleii</name>
    <dbReference type="NCBI Taxonomy" id="453"/>
    <lineage>
        <taxon>Bacteria</taxon>
        <taxon>Pseudomonadati</taxon>
        <taxon>Pseudomonadota</taxon>
        <taxon>Gammaproteobacteria</taxon>
        <taxon>Legionellales</taxon>
        <taxon>Legionellaceae</taxon>
        <taxon>Legionella</taxon>
    </lineage>
</organism>
<reference evidence="9 10" key="1">
    <citation type="submission" date="2018-06" db="EMBL/GenBank/DDBJ databases">
        <authorList>
            <consortium name="Pathogen Informatics"/>
            <person name="Doyle S."/>
        </authorList>
    </citation>
    <scope>NUCLEOTIDE SEQUENCE [LARGE SCALE GENOMIC DNA]</scope>
    <source>
        <strain evidence="9 10">NCTC11978</strain>
    </source>
</reference>
<name>A0A378KNM2_9GAMM</name>
<evidence type="ECO:0000256" key="6">
    <source>
        <dbReference type="PIRSR" id="PIRSR606118-50"/>
    </source>
</evidence>
<dbReference type="Gene3D" id="3.40.50.1390">
    <property type="entry name" value="Resolvase, N-terminal catalytic domain"/>
    <property type="match status" value="1"/>
</dbReference>
<dbReference type="CDD" id="cd00569">
    <property type="entry name" value="HTH_Hin_like"/>
    <property type="match status" value="1"/>
</dbReference>
<dbReference type="EMBL" id="UGNY01000002">
    <property type="protein sequence ID" value="STX88370.1"/>
    <property type="molecule type" value="Genomic_DNA"/>
</dbReference>
<feature type="active site" description="O-(5'-phospho-DNA)-serine intermediate" evidence="6 7">
    <location>
        <position position="9"/>
    </location>
</feature>
<keyword evidence="3" id="KW-0230">DNA invertase</keyword>